<reference evidence="3 4" key="1">
    <citation type="submission" date="2018-08" db="EMBL/GenBank/DDBJ databases">
        <title>Recombination of ecologically and evolutionarily significant loci maintains genetic cohesion in the Pseudomonas syringae species complex.</title>
        <authorList>
            <person name="Dillon M."/>
            <person name="Thakur S."/>
            <person name="Almeida R.N.D."/>
            <person name="Weir B.S."/>
            <person name="Guttman D.S."/>
        </authorList>
    </citation>
    <scope>NUCLEOTIDE SEQUENCE [LARGE SCALE GENOMIC DNA]</scope>
    <source>
        <strain evidence="3 4">88_10</strain>
    </source>
</reference>
<proteinExistence type="predicted"/>
<dbReference type="SUPFAM" id="SSF52172">
    <property type="entry name" value="CheY-like"/>
    <property type="match status" value="1"/>
</dbReference>
<evidence type="ECO:0000256" key="1">
    <source>
        <dbReference type="PROSITE-ProRule" id="PRU00169"/>
    </source>
</evidence>
<dbReference type="InterPro" id="IPR001789">
    <property type="entry name" value="Sig_transdc_resp-reg_receiver"/>
</dbReference>
<feature type="non-terminal residue" evidence="3">
    <location>
        <position position="52"/>
    </location>
</feature>
<evidence type="ECO:0000313" key="4">
    <source>
        <dbReference type="Proteomes" id="UP000282378"/>
    </source>
</evidence>
<dbReference type="Gene3D" id="3.40.50.2300">
    <property type="match status" value="1"/>
</dbReference>
<organism evidence="3 4">
    <name type="scientific">Pseudomonas syringae pv. maculicola</name>
    <dbReference type="NCBI Taxonomy" id="59511"/>
    <lineage>
        <taxon>Bacteria</taxon>
        <taxon>Pseudomonadati</taxon>
        <taxon>Pseudomonadota</taxon>
        <taxon>Gammaproteobacteria</taxon>
        <taxon>Pseudomonadales</taxon>
        <taxon>Pseudomonadaceae</taxon>
        <taxon>Pseudomonas</taxon>
    </lineage>
</organism>
<accession>A0A3M2UTS5</accession>
<dbReference type="InterPro" id="IPR011006">
    <property type="entry name" value="CheY-like_superfamily"/>
</dbReference>
<evidence type="ECO:0000259" key="2">
    <source>
        <dbReference type="PROSITE" id="PS50110"/>
    </source>
</evidence>
<dbReference type="GO" id="GO:0000160">
    <property type="term" value="P:phosphorelay signal transduction system"/>
    <property type="evidence" value="ECO:0007669"/>
    <property type="project" value="InterPro"/>
</dbReference>
<evidence type="ECO:0000313" key="3">
    <source>
        <dbReference type="EMBL" id="RML30339.1"/>
    </source>
</evidence>
<dbReference type="EMBL" id="RBNL01004534">
    <property type="protein sequence ID" value="RML30339.1"/>
    <property type="molecule type" value="Genomic_DNA"/>
</dbReference>
<dbReference type="AlphaFoldDB" id="A0A3M2UTS5"/>
<protein>
    <recommendedName>
        <fullName evidence="2">Response regulatory domain-containing protein</fullName>
    </recommendedName>
</protein>
<dbReference type="PROSITE" id="PS50110">
    <property type="entry name" value="RESPONSE_REGULATORY"/>
    <property type="match status" value="1"/>
</dbReference>
<feature type="domain" description="Response regulatory" evidence="2">
    <location>
        <begin position="15"/>
        <end position="52"/>
    </location>
</feature>
<gene>
    <name evidence="3" type="ORF">APX70_03332</name>
</gene>
<comment type="caution">
    <text evidence="3">The sequence shown here is derived from an EMBL/GenBank/DDBJ whole genome shotgun (WGS) entry which is preliminary data.</text>
</comment>
<dbReference type="Proteomes" id="UP000282378">
    <property type="component" value="Unassembled WGS sequence"/>
</dbReference>
<comment type="caution">
    <text evidence="1">Lacks conserved residue(s) required for the propagation of feature annotation.</text>
</comment>
<sequence length="52" mass="5573">MAFVMTVARGVCLIKVLVVDDHDLVRTGITRMLADIEGLQVVGQADSGEESL</sequence>
<name>A0A3M2UTS5_PSEYM</name>